<dbReference type="EMBL" id="LFWA01000011">
    <property type="protein sequence ID" value="KTW28675.1"/>
    <property type="molecule type" value="Genomic_DNA"/>
</dbReference>
<dbReference type="OrthoDB" id="5966927at2759"/>
<evidence type="ECO:0000256" key="6">
    <source>
        <dbReference type="SAM" id="MobiDB-lite"/>
    </source>
</evidence>
<evidence type="ECO:0000259" key="8">
    <source>
        <dbReference type="Pfam" id="PF09779"/>
    </source>
</evidence>
<name>A0A0W4ZJW7_PNEJ7</name>
<dbReference type="GeneID" id="28941043"/>
<dbReference type="InterPro" id="IPR042321">
    <property type="entry name" value="Ima1"/>
</dbReference>
<comment type="subcellular location">
    <subcellularLocation>
        <location evidence="1">Nucleus inner membrane</location>
        <topology evidence="1">Multi-pass membrane protein</topology>
    </subcellularLocation>
</comment>
<dbReference type="VEuPathDB" id="FungiDB:T551_02525"/>
<keyword evidence="3 7" id="KW-1133">Transmembrane helix</keyword>
<feature type="transmembrane region" description="Helical" evidence="7">
    <location>
        <begin position="462"/>
        <end position="482"/>
    </location>
</feature>
<feature type="transmembrane region" description="Helical" evidence="7">
    <location>
        <begin position="195"/>
        <end position="214"/>
    </location>
</feature>
<sequence length="603" mass="70570">MNKDSNIRYSVPSLKSIEESPFCQTCIKNHSFIVNSLASYLPSEDHPDYHVYLSAFPLYRAFLEEQYPVVCDLCSSRVQEHLAKKNYIAKSNTLAGWLLNSKKTIDSKRSLPQSFLRIRLFIWGLRGIGWWIVTCSMVVYYILGTFIPSVFLKSPSQTTSFWNIKFLSQCLTIAFHRKKSFNNCLLFYKLFIRKSIIWGIFVILWDYTWVSQILKPDHRVFGKNYYYICQIFIHIIRAAAEFIVSERISDTSIYSKINIALFFISMAHLALTFKCVYLIPPISISLYDSNSKDLPIENEQKTNTEFKTMEKISCTDKHDKNLSPLTINHNPKGDQYDTDSCDDSMQLDPPESLPLRMDSKDIHIYNSSFSFPKGISLPMSPSSAFIHSNIHQSNKSFNSQNYFLKSKSSLFKTDQKESDDEIAPQRFFAPEARLETIFSPALRLDDEPLIVRALRIVKHRKLQWIEIISLFWTLEIIIINILNLGRISYYSSFIGSFGITFSLGSNFWFLKRAYIKLIFIGTIISFFYYLFIYINHYKNFETFLQTSKTFFLCNALITGFYFCYSLRILWIMHSSWNHIPSKTKQKSTRKHQNKIWGSYTYNK</sequence>
<feature type="transmembrane region" description="Helical" evidence="7">
    <location>
        <begin position="549"/>
        <end position="570"/>
    </location>
</feature>
<feature type="domain" description="Ima1 N-terminal" evidence="8">
    <location>
        <begin position="14"/>
        <end position="78"/>
    </location>
</feature>
<keyword evidence="10" id="KW-1185">Reference proteome</keyword>
<evidence type="ECO:0000313" key="10">
    <source>
        <dbReference type="Proteomes" id="UP000053447"/>
    </source>
</evidence>
<comment type="caution">
    <text evidence="9">The sequence shown here is derived from an EMBL/GenBank/DDBJ whole genome shotgun (WGS) entry which is preliminary data.</text>
</comment>
<accession>A0A0W4ZJW7</accession>
<feature type="transmembrane region" description="Helical" evidence="7">
    <location>
        <begin position="226"/>
        <end position="245"/>
    </location>
</feature>
<organism evidence="9 10">
    <name type="scientific">Pneumocystis jirovecii (strain RU7)</name>
    <name type="common">Human pneumocystis pneumonia agent</name>
    <dbReference type="NCBI Taxonomy" id="1408657"/>
    <lineage>
        <taxon>Eukaryota</taxon>
        <taxon>Fungi</taxon>
        <taxon>Dikarya</taxon>
        <taxon>Ascomycota</taxon>
        <taxon>Taphrinomycotina</taxon>
        <taxon>Pneumocystomycetes</taxon>
        <taxon>Pneumocystaceae</taxon>
        <taxon>Pneumocystis</taxon>
    </lineage>
</organism>
<dbReference type="GO" id="GO:0034506">
    <property type="term" value="C:chromosome, centromeric core domain"/>
    <property type="evidence" value="ECO:0007669"/>
    <property type="project" value="TreeGrafter"/>
</dbReference>
<evidence type="ECO:0000256" key="2">
    <source>
        <dbReference type="ARBA" id="ARBA00022692"/>
    </source>
</evidence>
<dbReference type="GO" id="GO:0071765">
    <property type="term" value="P:nuclear inner membrane organization"/>
    <property type="evidence" value="ECO:0007669"/>
    <property type="project" value="InterPro"/>
</dbReference>
<keyword evidence="2 7" id="KW-0812">Transmembrane</keyword>
<evidence type="ECO:0000256" key="4">
    <source>
        <dbReference type="ARBA" id="ARBA00023136"/>
    </source>
</evidence>
<feature type="transmembrane region" description="Helical" evidence="7">
    <location>
        <begin position="257"/>
        <end position="279"/>
    </location>
</feature>
<feature type="region of interest" description="Disordered" evidence="6">
    <location>
        <begin position="322"/>
        <end position="344"/>
    </location>
</feature>
<dbReference type="GO" id="GO:0044732">
    <property type="term" value="C:mitotic spindle pole body"/>
    <property type="evidence" value="ECO:0007669"/>
    <property type="project" value="TreeGrafter"/>
</dbReference>
<reference evidence="10" key="1">
    <citation type="journal article" date="2016" name="Nat. Commun.">
        <title>Genome analysis of three Pneumocystis species reveals adaptation mechanisms to life exclusively in mammalian hosts.</title>
        <authorList>
            <person name="Ma L."/>
            <person name="Chen Z."/>
            <person name="Huang D.W."/>
            <person name="Kutty G."/>
            <person name="Ishihara M."/>
            <person name="Wang H."/>
            <person name="Abouelleil A."/>
            <person name="Bishop L."/>
            <person name="Davey E."/>
            <person name="Deng R."/>
            <person name="Deng X."/>
            <person name="Fan L."/>
            <person name="Fantoni G."/>
            <person name="Fitzgerald M."/>
            <person name="Gogineni E."/>
            <person name="Goldberg J.M."/>
            <person name="Handley G."/>
            <person name="Hu X."/>
            <person name="Huber C."/>
            <person name="Jiao X."/>
            <person name="Jones K."/>
            <person name="Levin J.Z."/>
            <person name="Liu Y."/>
            <person name="Macdonald P."/>
            <person name="Melnikov A."/>
            <person name="Raley C."/>
            <person name="Sassi M."/>
            <person name="Sherman B.T."/>
            <person name="Song X."/>
            <person name="Sykes S."/>
            <person name="Tran B."/>
            <person name="Walsh L."/>
            <person name="Xia Y."/>
            <person name="Yang J."/>
            <person name="Young S."/>
            <person name="Zeng Q."/>
            <person name="Zheng X."/>
            <person name="Stephens R."/>
            <person name="Nusbaum C."/>
            <person name="Birren B.W."/>
            <person name="Azadi P."/>
            <person name="Lempicki R.A."/>
            <person name="Cuomo C.A."/>
            <person name="Kovacs J.A."/>
        </authorList>
    </citation>
    <scope>NUCLEOTIDE SEQUENCE [LARGE SCALE GENOMIC DNA]</scope>
    <source>
        <strain evidence="10">RU7</strain>
    </source>
</reference>
<dbReference type="GO" id="GO:0005637">
    <property type="term" value="C:nuclear inner membrane"/>
    <property type="evidence" value="ECO:0007669"/>
    <property type="project" value="UniProtKB-SubCell"/>
</dbReference>
<dbReference type="eggNOG" id="KOG4623">
    <property type="taxonomic scope" value="Eukaryota"/>
</dbReference>
<dbReference type="GO" id="GO:0034992">
    <property type="term" value="C:microtubule organizing center attachment site"/>
    <property type="evidence" value="ECO:0007669"/>
    <property type="project" value="TreeGrafter"/>
</dbReference>
<keyword evidence="4 7" id="KW-0472">Membrane</keyword>
<evidence type="ECO:0000256" key="7">
    <source>
        <dbReference type="SAM" id="Phobius"/>
    </source>
</evidence>
<feature type="transmembrane region" description="Helical" evidence="7">
    <location>
        <begin position="517"/>
        <end position="537"/>
    </location>
</feature>
<evidence type="ECO:0000256" key="5">
    <source>
        <dbReference type="ARBA" id="ARBA00023242"/>
    </source>
</evidence>
<dbReference type="PANTHER" id="PTHR28538:SF1">
    <property type="entry name" value="INTEGRAL INNER NUCLEAR MEMBRANE PROTEIN IMA1"/>
    <property type="match status" value="1"/>
</dbReference>
<dbReference type="AlphaFoldDB" id="A0A0W4ZJW7"/>
<protein>
    <recommendedName>
        <fullName evidence="8">Ima1 N-terminal domain-containing protein</fullName>
    </recommendedName>
</protein>
<feature type="transmembrane region" description="Helical" evidence="7">
    <location>
        <begin position="488"/>
        <end position="510"/>
    </location>
</feature>
<evidence type="ECO:0000313" key="9">
    <source>
        <dbReference type="EMBL" id="KTW28675.1"/>
    </source>
</evidence>
<dbReference type="STRING" id="1408657.A0A0W4ZJW7"/>
<gene>
    <name evidence="9" type="ORF">T551_02525</name>
</gene>
<proteinExistence type="predicted"/>
<dbReference type="Pfam" id="PF09779">
    <property type="entry name" value="Ima1_N"/>
    <property type="match status" value="1"/>
</dbReference>
<dbReference type="PANTHER" id="PTHR28538">
    <property type="entry name" value="INTEGRAL INNER NUCLEAR MEMBRANE PROTEIN IMA1"/>
    <property type="match status" value="1"/>
</dbReference>
<evidence type="ECO:0000256" key="3">
    <source>
        <dbReference type="ARBA" id="ARBA00022989"/>
    </source>
</evidence>
<dbReference type="InterPro" id="IPR018617">
    <property type="entry name" value="Ima1_N"/>
</dbReference>
<evidence type="ECO:0000256" key="1">
    <source>
        <dbReference type="ARBA" id="ARBA00004473"/>
    </source>
</evidence>
<feature type="transmembrane region" description="Helical" evidence="7">
    <location>
        <begin position="120"/>
        <end position="143"/>
    </location>
</feature>
<keyword evidence="5" id="KW-0539">Nucleus</keyword>
<dbReference type="RefSeq" id="XP_018229010.1">
    <property type="nucleotide sequence ID" value="XM_018374788.1"/>
</dbReference>
<dbReference type="Proteomes" id="UP000053447">
    <property type="component" value="Unassembled WGS sequence"/>
</dbReference>